<dbReference type="EMBL" id="CAJOBI010342881">
    <property type="protein sequence ID" value="CAF5215422.1"/>
    <property type="molecule type" value="Genomic_DNA"/>
</dbReference>
<dbReference type="AlphaFoldDB" id="A0A8S3JE55"/>
<dbReference type="InterPro" id="IPR002110">
    <property type="entry name" value="Ankyrin_rpt"/>
</dbReference>
<evidence type="ECO:0000256" key="2">
    <source>
        <dbReference type="ARBA" id="ARBA00023043"/>
    </source>
</evidence>
<protein>
    <submittedName>
        <fullName evidence="4">Uncharacterized protein</fullName>
    </submittedName>
</protein>
<dbReference type="PANTHER" id="PTHR24161">
    <property type="entry name" value="ANK_REP_REGION DOMAIN-CONTAINING PROTEIN-RELATED"/>
    <property type="match status" value="1"/>
</dbReference>
<proteinExistence type="predicted"/>
<accession>A0A8S3JE55</accession>
<organism evidence="4 5">
    <name type="scientific">Rotaria magnacalcarata</name>
    <dbReference type="NCBI Taxonomy" id="392030"/>
    <lineage>
        <taxon>Eukaryota</taxon>
        <taxon>Metazoa</taxon>
        <taxon>Spiralia</taxon>
        <taxon>Gnathifera</taxon>
        <taxon>Rotifera</taxon>
        <taxon>Eurotatoria</taxon>
        <taxon>Bdelloidea</taxon>
        <taxon>Philodinida</taxon>
        <taxon>Philodinidae</taxon>
        <taxon>Rotaria</taxon>
    </lineage>
</organism>
<dbReference type="PROSITE" id="PS50297">
    <property type="entry name" value="ANK_REP_REGION"/>
    <property type="match status" value="1"/>
</dbReference>
<dbReference type="PANTHER" id="PTHR24161:SF85">
    <property type="entry name" value="PALMITOYLTRANSFERASE HIP14"/>
    <property type="match status" value="1"/>
</dbReference>
<feature type="repeat" description="ANK" evidence="3">
    <location>
        <begin position="94"/>
        <end position="126"/>
    </location>
</feature>
<dbReference type="Pfam" id="PF12796">
    <property type="entry name" value="Ank_2"/>
    <property type="match status" value="1"/>
</dbReference>
<evidence type="ECO:0000256" key="3">
    <source>
        <dbReference type="PROSITE-ProRule" id="PRU00023"/>
    </source>
</evidence>
<dbReference type="SUPFAM" id="SSF48403">
    <property type="entry name" value="Ankyrin repeat"/>
    <property type="match status" value="1"/>
</dbReference>
<evidence type="ECO:0000313" key="4">
    <source>
        <dbReference type="EMBL" id="CAF5215422.1"/>
    </source>
</evidence>
<evidence type="ECO:0000313" key="5">
    <source>
        <dbReference type="Proteomes" id="UP000676336"/>
    </source>
</evidence>
<feature type="non-terminal residue" evidence="4">
    <location>
        <position position="138"/>
    </location>
</feature>
<gene>
    <name evidence="4" type="ORF">SMN809_LOCUS79569</name>
</gene>
<dbReference type="Gene3D" id="1.25.40.20">
    <property type="entry name" value="Ankyrin repeat-containing domain"/>
    <property type="match status" value="1"/>
</dbReference>
<keyword evidence="2 3" id="KW-0040">ANK repeat</keyword>
<feature type="non-terminal residue" evidence="4">
    <location>
        <position position="1"/>
    </location>
</feature>
<dbReference type="InterPro" id="IPR036770">
    <property type="entry name" value="Ankyrin_rpt-contain_sf"/>
</dbReference>
<reference evidence="4" key="1">
    <citation type="submission" date="2021-02" db="EMBL/GenBank/DDBJ databases">
        <authorList>
            <person name="Nowell W R."/>
        </authorList>
    </citation>
    <scope>NUCLEOTIDE SEQUENCE</scope>
</reference>
<dbReference type="SMART" id="SM00248">
    <property type="entry name" value="ANK"/>
    <property type="match status" value="2"/>
</dbReference>
<keyword evidence="1" id="KW-0677">Repeat</keyword>
<name>A0A8S3JE55_9BILA</name>
<evidence type="ECO:0000256" key="1">
    <source>
        <dbReference type="ARBA" id="ARBA00022737"/>
    </source>
</evidence>
<sequence length="138" mass="15933">AKNGSFQTCDLLLDTLKQILLRTQQSHNNRNSFMNEYLSLILKKNIDKRTPVHETAKIGNIAMLQFFFCIIHDENQTDEYEQYKITLCEDYDDEFKTSLHLAAVEGHYKIVQLLIDQGANVWSCDMNNSTPLHEAAAH</sequence>
<comment type="caution">
    <text evidence="4">The sequence shown here is derived from an EMBL/GenBank/DDBJ whole genome shotgun (WGS) entry which is preliminary data.</text>
</comment>
<dbReference type="PROSITE" id="PS50088">
    <property type="entry name" value="ANK_REPEAT"/>
    <property type="match status" value="1"/>
</dbReference>
<dbReference type="Proteomes" id="UP000676336">
    <property type="component" value="Unassembled WGS sequence"/>
</dbReference>